<organism evidence="2 3">
    <name type="scientific">Helicobacter saguini</name>
    <dbReference type="NCBI Taxonomy" id="1548018"/>
    <lineage>
        <taxon>Bacteria</taxon>
        <taxon>Pseudomonadati</taxon>
        <taxon>Campylobacterota</taxon>
        <taxon>Epsilonproteobacteria</taxon>
        <taxon>Campylobacterales</taxon>
        <taxon>Helicobacteraceae</taxon>
        <taxon>Helicobacter</taxon>
    </lineage>
</organism>
<dbReference type="OrthoDB" id="5328951at2"/>
<sequence length="871" mass="101744">MNKNYLIITNCPNKHNAGLNEVILNNIASNKIAIEYSTHKPKFDSNKNTYNTTRDFSDYNIEINQKNKTYILSLSPFIIIDEKEYTQKIDNYKDIKNISNLLNNITYYANNIFSIIFYLSKQTIGYNLHKSYQEIKKIIESYNNENIKQAIEFIENNITPNLCQKFIDILCNIPPFVYYNVSYNTLLSKQQYLFDNQKIQDYNDLLHINSYFKKENTNLKEVIDKELEIATLYLQTFESYVQQAIYDTKKPNDNSFSFLDILVITYGIYMFNINFPIANIKIETNIIKGYFHLSSKNGSYKIIKYNFTFNQLKAKDIVDLISHIINNTESASKQTNIFNQIFLKEVKDSILQDVSLSSNNNITSIIDKLNDKDYAILDEKIMQSSEYKSYIQNIRQESIDNFIHDLLTKFLITACPLLELFVNNNIMDTTKHVFGLCVTYMWNNNSLKDFLIHTIKKELGLLYIAKVSLYTDKTSVILTKNITQNAFKKLLQECVALQSSNAKVAIINDIESKSLHIKDKNVNKAIQQAITKLKQNSKTSNIAEQFNEKILAYNIQKNNIRFYHITHINGIKIDSRSTTIGYKQLLEIYKSVRKKQISQILKNMDLKNSIQSSLLESSVLLALDIILPDIIKLQEEQYKNILHTKYTYFYDDPLALKRDAKVYYPLLIKNNFISFDLQTMIYGSRLCTGGLDYHCALLYSMKQHYNDIQEFILERLLKFLIIDEKRGAKSIEDVELDSKKQIKDKEFFSNGFKISLDNILNYKVLESKDKLSLYKKFKILEDDKKRSGIDSYNKALQILYDYKEYYFTNTRTNIFDKDKARELMLCLDAIGNNNIRALHVGLSKRSEHMKRPKFIGRLATTIIIEDGLWLG</sequence>
<reference evidence="2 3" key="2">
    <citation type="journal article" date="2016" name="Infect. Immun.">
        <title>Helicobacter saguini, a Novel Helicobacter Isolated from Cotton-Top Tamarins with Ulcerative Colitis, Has Proinflammatory Properties and Induces Typhlocolitis and Dysplasia in Gnotobiotic IL-10-/- Mice.</title>
        <authorList>
            <person name="Shen Z."/>
            <person name="Mannion A."/>
            <person name="Whary M.T."/>
            <person name="Muthupalani S."/>
            <person name="Sheh A."/>
            <person name="Feng Y."/>
            <person name="Gong G."/>
            <person name="Vandamme P."/>
            <person name="Holcombe H.R."/>
            <person name="Paster B.J."/>
            <person name="Fox J.G."/>
        </authorList>
    </citation>
    <scope>NUCLEOTIDE SEQUENCE [LARGE SCALE GENOMIC DNA]</scope>
    <source>
        <strain evidence="2 3">MIT 97-6194</strain>
    </source>
</reference>
<dbReference type="EMBL" id="QBIU01000002">
    <property type="protein sequence ID" value="MWV70723.1"/>
    <property type="molecule type" value="Genomic_DNA"/>
</dbReference>
<evidence type="ECO:0000313" key="2">
    <source>
        <dbReference type="EMBL" id="TLD94566.1"/>
    </source>
</evidence>
<dbReference type="AlphaFoldDB" id="A0A347VP42"/>
<evidence type="ECO:0000313" key="4">
    <source>
        <dbReference type="Proteomes" id="UP000477070"/>
    </source>
</evidence>
<reference evidence="2 3" key="1">
    <citation type="journal article" date="2014" name="Genome Announc.">
        <title>Draft genome sequences of eight enterohepatic helicobacter species isolated from both laboratory and wild rodents.</title>
        <authorList>
            <person name="Sheh A."/>
            <person name="Shen Z."/>
            <person name="Fox J.G."/>
        </authorList>
    </citation>
    <scope>NUCLEOTIDE SEQUENCE [LARGE SCALE GENOMIC DNA]</scope>
    <source>
        <strain evidence="2 3">MIT 97-6194</strain>
    </source>
</reference>
<gene>
    <name evidence="1" type="ORF">DCO61_12210</name>
    <name evidence="2" type="ORF">LS64_005215</name>
</gene>
<dbReference type="RefSeq" id="WP_034572665.1">
    <property type="nucleotide sequence ID" value="NZ_JRMP02000006.1"/>
</dbReference>
<evidence type="ECO:0000313" key="1">
    <source>
        <dbReference type="EMBL" id="MWV70723.1"/>
    </source>
</evidence>
<evidence type="ECO:0000313" key="3">
    <source>
        <dbReference type="Proteomes" id="UP000029714"/>
    </source>
</evidence>
<comment type="caution">
    <text evidence="2">The sequence shown here is derived from an EMBL/GenBank/DDBJ whole genome shotgun (WGS) entry which is preliminary data.</text>
</comment>
<protein>
    <submittedName>
        <fullName evidence="2">Uncharacterized protein</fullName>
    </submittedName>
</protein>
<dbReference type="EMBL" id="JRMP02000006">
    <property type="protein sequence ID" value="TLD94566.1"/>
    <property type="molecule type" value="Genomic_DNA"/>
</dbReference>
<keyword evidence="3" id="KW-1185">Reference proteome</keyword>
<proteinExistence type="predicted"/>
<reference evidence="1 4" key="4">
    <citation type="submission" date="2019-12" db="EMBL/GenBank/DDBJ databases">
        <title>Multi-Generational Helicobacter saguini Isolates.</title>
        <authorList>
            <person name="Mannion A."/>
            <person name="Shen Z."/>
            <person name="Fox J.G."/>
        </authorList>
    </citation>
    <scope>NUCLEOTIDE SEQUENCE [LARGE SCALE GENOMIC DNA]</scope>
    <source>
        <strain evidence="1">16-048</strain>
        <strain evidence="4">16-048 (F4)</strain>
    </source>
</reference>
<name>A0A347VP42_9HELI</name>
<dbReference type="Proteomes" id="UP000477070">
    <property type="component" value="Unassembled WGS sequence"/>
</dbReference>
<dbReference type="Proteomes" id="UP000029714">
    <property type="component" value="Unassembled WGS sequence"/>
</dbReference>
<reference evidence="2" key="3">
    <citation type="submission" date="2018-04" db="EMBL/GenBank/DDBJ databases">
        <authorList>
            <person name="Sheh A."/>
            <person name="Shen Z."/>
            <person name="Mannion A.J."/>
            <person name="Fox J.G."/>
        </authorList>
    </citation>
    <scope>NUCLEOTIDE SEQUENCE</scope>
    <source>
        <strain evidence="2">MIT 97-6194</strain>
    </source>
</reference>
<accession>A0A347VP42</accession>
<dbReference type="STRING" id="1548018.LS64_09730"/>